<reference evidence="1" key="1">
    <citation type="journal article" date="2020" name="Stud. Mycol.">
        <title>101 Dothideomycetes genomes: a test case for predicting lifestyles and emergence of pathogens.</title>
        <authorList>
            <person name="Haridas S."/>
            <person name="Albert R."/>
            <person name="Binder M."/>
            <person name="Bloem J."/>
            <person name="Labutti K."/>
            <person name="Salamov A."/>
            <person name="Andreopoulos B."/>
            <person name="Baker S."/>
            <person name="Barry K."/>
            <person name="Bills G."/>
            <person name="Bluhm B."/>
            <person name="Cannon C."/>
            <person name="Castanera R."/>
            <person name="Culley D."/>
            <person name="Daum C."/>
            <person name="Ezra D."/>
            <person name="Gonzalez J."/>
            <person name="Henrissat B."/>
            <person name="Kuo A."/>
            <person name="Liang C."/>
            <person name="Lipzen A."/>
            <person name="Lutzoni F."/>
            <person name="Magnuson J."/>
            <person name="Mondo S."/>
            <person name="Nolan M."/>
            <person name="Ohm R."/>
            <person name="Pangilinan J."/>
            <person name="Park H.-J."/>
            <person name="Ramirez L."/>
            <person name="Alfaro M."/>
            <person name="Sun H."/>
            <person name="Tritt A."/>
            <person name="Yoshinaga Y."/>
            <person name="Zwiers L.-H."/>
            <person name="Turgeon B."/>
            <person name="Goodwin S."/>
            <person name="Spatafora J."/>
            <person name="Crous P."/>
            <person name="Grigoriev I."/>
        </authorList>
    </citation>
    <scope>NUCLEOTIDE SEQUENCE</scope>
    <source>
        <strain evidence="1">CBS 121410</strain>
    </source>
</reference>
<evidence type="ECO:0000313" key="2">
    <source>
        <dbReference type="Proteomes" id="UP000799776"/>
    </source>
</evidence>
<dbReference type="EMBL" id="ML978714">
    <property type="protein sequence ID" value="KAF2089729.1"/>
    <property type="molecule type" value="Genomic_DNA"/>
</dbReference>
<evidence type="ECO:0000313" key="1">
    <source>
        <dbReference type="EMBL" id="KAF2089729.1"/>
    </source>
</evidence>
<accession>A0A6A5YDE9</accession>
<proteinExistence type="predicted"/>
<dbReference type="Proteomes" id="UP000799776">
    <property type="component" value="Unassembled WGS sequence"/>
</dbReference>
<gene>
    <name evidence="1" type="ORF">K490DRAFT_55304</name>
</gene>
<keyword evidence="2" id="KW-1185">Reference proteome</keyword>
<sequence length="264" mass="30675">MTLACRELLDVLGHSFKDKIEPHFALTTMLEHRVRNGEMNTACKLFFCVSDISRTTHSRALAEVLHSFFTKCGDEIIGQEDHAHVVYWGCAVMISNMSDSQKLDCIHIILKGFPELMLDSDYIGYNQPVVGMEYFVTAMHRVAEMDDDLHYGDRGRRRLREDNFLRRRRLGNNRLGSWHDDSLGYGSGYNSPFDSLREGLSMRPTKEMVRDVQQLYNNQKQLKDHVEFLTDAVEELRQDGFDGDFNGSDDWNHPRRVRSLEEDY</sequence>
<dbReference type="AlphaFoldDB" id="A0A6A5YDE9"/>
<name>A0A6A5YDE9_9PEZI</name>
<organism evidence="1 2">
    <name type="scientific">Saccharata proteae CBS 121410</name>
    <dbReference type="NCBI Taxonomy" id="1314787"/>
    <lineage>
        <taxon>Eukaryota</taxon>
        <taxon>Fungi</taxon>
        <taxon>Dikarya</taxon>
        <taxon>Ascomycota</taxon>
        <taxon>Pezizomycotina</taxon>
        <taxon>Dothideomycetes</taxon>
        <taxon>Dothideomycetes incertae sedis</taxon>
        <taxon>Botryosphaeriales</taxon>
        <taxon>Saccharataceae</taxon>
        <taxon>Saccharata</taxon>
    </lineage>
</organism>
<protein>
    <submittedName>
        <fullName evidence="1">Uncharacterized protein</fullName>
    </submittedName>
</protein>